<organism evidence="2">
    <name type="scientific">Pseudo-nitzschia australis</name>
    <dbReference type="NCBI Taxonomy" id="44445"/>
    <lineage>
        <taxon>Eukaryota</taxon>
        <taxon>Sar</taxon>
        <taxon>Stramenopiles</taxon>
        <taxon>Ochrophyta</taxon>
        <taxon>Bacillariophyta</taxon>
        <taxon>Bacillariophyceae</taxon>
        <taxon>Bacillariophycidae</taxon>
        <taxon>Bacillariales</taxon>
        <taxon>Bacillariaceae</taxon>
        <taxon>Pseudo-nitzschia</taxon>
    </lineage>
</organism>
<dbReference type="EMBL" id="HBIX01012397">
    <property type="protein sequence ID" value="CAE0716500.1"/>
    <property type="molecule type" value="Transcribed_RNA"/>
</dbReference>
<dbReference type="SUPFAM" id="SSF51569">
    <property type="entry name" value="Aldolase"/>
    <property type="match status" value="1"/>
</dbReference>
<evidence type="ECO:0008006" key="3">
    <source>
        <dbReference type="Google" id="ProtNLM"/>
    </source>
</evidence>
<dbReference type="AlphaFoldDB" id="A0A7S4AIQ2"/>
<proteinExistence type="predicted"/>
<accession>A0A7S4AIQ2</accession>
<dbReference type="InterPro" id="IPR013785">
    <property type="entry name" value="Aldolase_TIM"/>
</dbReference>
<evidence type="ECO:0000313" key="2">
    <source>
        <dbReference type="EMBL" id="CAE0716500.1"/>
    </source>
</evidence>
<feature type="region of interest" description="Disordered" evidence="1">
    <location>
        <begin position="119"/>
        <end position="138"/>
    </location>
</feature>
<gene>
    <name evidence="2" type="ORF">PAUS00366_LOCUS9252</name>
</gene>
<evidence type="ECO:0000256" key="1">
    <source>
        <dbReference type="SAM" id="MobiDB-lite"/>
    </source>
</evidence>
<reference evidence="2" key="1">
    <citation type="submission" date="2021-01" db="EMBL/GenBank/DDBJ databases">
        <authorList>
            <person name="Corre E."/>
            <person name="Pelletier E."/>
            <person name="Niang G."/>
            <person name="Scheremetjew M."/>
            <person name="Finn R."/>
            <person name="Kale V."/>
            <person name="Holt S."/>
            <person name="Cochrane G."/>
            <person name="Meng A."/>
            <person name="Brown T."/>
            <person name="Cohen L."/>
        </authorList>
    </citation>
    <scope>NUCLEOTIDE SEQUENCE</scope>
    <source>
        <strain evidence="2">10249 10 AB</strain>
    </source>
</reference>
<feature type="compositionally biased region" description="Acidic residues" evidence="1">
    <location>
        <begin position="124"/>
        <end position="135"/>
    </location>
</feature>
<protein>
    <recommendedName>
        <fullName evidence="3">Fructose-bisphosphate aldolase</fullName>
    </recommendedName>
</protein>
<sequence length="235" mass="25175">MKIDKGLDTNDGDDDDDGASVRMLLPIPDLESLLDRAYTLGVYGTKARSLVLNPRRPHQIDALVRQQFDLARRVLARGLVPIVEPEVAVCQASTADKKACEEILCRALLRELDRLAKEGNGDGNDCDGDGDGDGDDTTHGRNIRKVLIKITLPETPNQYGECVDHTACLGVVALSGGYSRETANAKLAHNRGVVASFSRALSEGLSHSMTDDEFDAKLSDSIGAICEASAAALVE</sequence>
<name>A0A7S4AIQ2_9STRA</name>
<dbReference type="Gene3D" id="3.20.20.70">
    <property type="entry name" value="Aldolase class I"/>
    <property type="match status" value="1"/>
</dbReference>